<dbReference type="InterPro" id="IPR046947">
    <property type="entry name" value="LytR-like"/>
</dbReference>
<keyword evidence="1" id="KW-0812">Transmembrane</keyword>
<dbReference type="SMART" id="SM00850">
    <property type="entry name" value="LytTR"/>
    <property type="match status" value="1"/>
</dbReference>
<dbReference type="AlphaFoldDB" id="A0A0K1NKR4"/>
<gene>
    <name evidence="3" type="ORF">ADJ77_06715</name>
    <name evidence="4" type="ORF">J5A51_06425</name>
</gene>
<dbReference type="PANTHER" id="PTHR37299:SF1">
    <property type="entry name" value="STAGE 0 SPORULATION PROTEIN A HOMOLOG"/>
    <property type="match status" value="1"/>
</dbReference>
<dbReference type="Gene3D" id="2.40.50.1020">
    <property type="entry name" value="LytTr DNA-binding domain"/>
    <property type="match status" value="1"/>
</dbReference>
<dbReference type="eggNOG" id="COG3279">
    <property type="taxonomic scope" value="Bacteria"/>
</dbReference>
<keyword evidence="6" id="KW-1185">Reference proteome</keyword>
<sequence>MSRLTSFLRSRYTVQTNASSWRTSVALGIGIFLFLYLLQPFGISQYQGSIFLMCLGFCVMAISVQCLCAFLFFKRPSRKNVPVTNGYIILYSVAIELAMAISMTLYAAFFFQTPLTWQLFWVFFYWTFLVWVLVTAVFTLINYNRMLNSRLEELIKKTTDEQEGIIITLHDQNLRGTDLSLPINNLLYIEARKNNVCVCYIKDGGTVKTELRSTLTALKDDLPYDNIFQCHRSFLVNINNIASAKGNSNGYQLRLSGCEDTIPVSRTFVPGLRHFIG</sequence>
<evidence type="ECO:0000313" key="4">
    <source>
        <dbReference type="EMBL" id="QUB87113.1"/>
    </source>
</evidence>
<dbReference type="EMBL" id="CP072370">
    <property type="protein sequence ID" value="QUB87113.1"/>
    <property type="molecule type" value="Genomic_DNA"/>
</dbReference>
<name>A0A0K1NKR4_9BACT</name>
<evidence type="ECO:0000259" key="2">
    <source>
        <dbReference type="PROSITE" id="PS50930"/>
    </source>
</evidence>
<dbReference type="InterPro" id="IPR007492">
    <property type="entry name" value="LytTR_DNA-bd_dom"/>
</dbReference>
<dbReference type="Proteomes" id="UP000060345">
    <property type="component" value="Chromosome 1"/>
</dbReference>
<feature type="transmembrane region" description="Helical" evidence="1">
    <location>
        <begin position="50"/>
        <end position="73"/>
    </location>
</feature>
<evidence type="ECO:0000313" key="5">
    <source>
        <dbReference type="Proteomes" id="UP000060345"/>
    </source>
</evidence>
<evidence type="ECO:0000313" key="6">
    <source>
        <dbReference type="Proteomes" id="UP000682005"/>
    </source>
</evidence>
<reference evidence="3 5" key="1">
    <citation type="submission" date="2015-07" db="EMBL/GenBank/DDBJ databases">
        <authorList>
            <person name="Noorani M."/>
        </authorList>
    </citation>
    <scope>NUCLEOTIDE SEQUENCE [LARGE SCALE GENOMIC DNA]</scope>
    <source>
        <strain evidence="3 5">W1435</strain>
    </source>
</reference>
<evidence type="ECO:0000256" key="1">
    <source>
        <dbReference type="SAM" id="Phobius"/>
    </source>
</evidence>
<dbReference type="Proteomes" id="UP000682005">
    <property type="component" value="Chromosome 1"/>
</dbReference>
<keyword evidence="1" id="KW-0472">Membrane</keyword>
<dbReference type="GO" id="GO:0000156">
    <property type="term" value="F:phosphorelay response regulator activity"/>
    <property type="evidence" value="ECO:0007669"/>
    <property type="project" value="InterPro"/>
</dbReference>
<dbReference type="EMBL" id="CP012074">
    <property type="protein sequence ID" value="AKU69473.1"/>
    <property type="molecule type" value="Genomic_DNA"/>
</dbReference>
<dbReference type="KEGG" id="pfus:ADJ77_06715"/>
<dbReference type="OrthoDB" id="1118393at2"/>
<reference evidence="4 6" key="2">
    <citation type="submission" date="2021-03" db="EMBL/GenBank/DDBJ databases">
        <title>Human Oral Microbial Genomes.</title>
        <authorList>
            <person name="Johnston C.D."/>
            <person name="Chen T."/>
            <person name="Dewhirst F.E."/>
        </authorList>
    </citation>
    <scope>NUCLEOTIDE SEQUENCE [LARGE SCALE GENOMIC DNA]</scope>
    <source>
        <strain evidence="4 6">W1435</strain>
    </source>
</reference>
<keyword evidence="1" id="KW-1133">Transmembrane helix</keyword>
<feature type="domain" description="HTH LytTR-type" evidence="2">
    <location>
        <begin position="174"/>
        <end position="277"/>
    </location>
</feature>
<accession>A0A0K1NKR4</accession>
<dbReference type="PANTHER" id="PTHR37299">
    <property type="entry name" value="TRANSCRIPTIONAL REGULATOR-RELATED"/>
    <property type="match status" value="1"/>
</dbReference>
<dbReference type="PROSITE" id="PS50930">
    <property type="entry name" value="HTH_LYTTR"/>
    <property type="match status" value="1"/>
</dbReference>
<dbReference type="STRING" id="1236517.ADJ77_06715"/>
<dbReference type="RefSeq" id="WP_025078884.1">
    <property type="nucleotide sequence ID" value="NZ_BAKO01000029.1"/>
</dbReference>
<feature type="transmembrane region" description="Helical" evidence="1">
    <location>
        <begin position="21"/>
        <end position="38"/>
    </location>
</feature>
<dbReference type="Pfam" id="PF04397">
    <property type="entry name" value="LytTR"/>
    <property type="match status" value="1"/>
</dbReference>
<proteinExistence type="predicted"/>
<organism evidence="3 5">
    <name type="scientific">Prevotella fusca JCM 17724</name>
    <dbReference type="NCBI Taxonomy" id="1236517"/>
    <lineage>
        <taxon>Bacteria</taxon>
        <taxon>Pseudomonadati</taxon>
        <taxon>Bacteroidota</taxon>
        <taxon>Bacteroidia</taxon>
        <taxon>Bacteroidales</taxon>
        <taxon>Prevotellaceae</taxon>
        <taxon>Prevotella</taxon>
    </lineage>
</organism>
<feature type="transmembrane region" description="Helical" evidence="1">
    <location>
        <begin position="123"/>
        <end position="143"/>
    </location>
</feature>
<dbReference type="GO" id="GO:0003677">
    <property type="term" value="F:DNA binding"/>
    <property type="evidence" value="ECO:0007669"/>
    <property type="project" value="InterPro"/>
</dbReference>
<evidence type="ECO:0000313" key="3">
    <source>
        <dbReference type="EMBL" id="AKU69473.1"/>
    </source>
</evidence>
<protein>
    <submittedName>
        <fullName evidence="3 4">Transcriptional regulator</fullName>
    </submittedName>
</protein>
<feature type="transmembrane region" description="Helical" evidence="1">
    <location>
        <begin position="85"/>
        <end position="111"/>
    </location>
</feature>